<keyword evidence="5" id="KW-1185">Reference proteome</keyword>
<feature type="DNA-binding region" description="H-T-H motif" evidence="2">
    <location>
        <begin position="50"/>
        <end position="69"/>
    </location>
</feature>
<dbReference type="InterPro" id="IPR001647">
    <property type="entry name" value="HTH_TetR"/>
</dbReference>
<reference evidence="4 5" key="1">
    <citation type="submission" date="2023-07" db="EMBL/GenBank/DDBJ databases">
        <title>Sequencing the genomes of 1000 actinobacteria strains.</title>
        <authorList>
            <person name="Klenk H.-P."/>
        </authorList>
    </citation>
    <scope>NUCLEOTIDE SEQUENCE [LARGE SCALE GENOMIC DNA]</scope>
    <source>
        <strain evidence="4 5">DSM 45805</strain>
    </source>
</reference>
<evidence type="ECO:0000313" key="4">
    <source>
        <dbReference type="EMBL" id="MDQ0378734.1"/>
    </source>
</evidence>
<dbReference type="EMBL" id="JAUSUT010000001">
    <property type="protein sequence ID" value="MDQ0378734.1"/>
    <property type="molecule type" value="Genomic_DNA"/>
</dbReference>
<evidence type="ECO:0000256" key="1">
    <source>
        <dbReference type="ARBA" id="ARBA00023125"/>
    </source>
</evidence>
<evidence type="ECO:0000256" key="2">
    <source>
        <dbReference type="PROSITE-ProRule" id="PRU00335"/>
    </source>
</evidence>
<dbReference type="PANTHER" id="PTHR30055">
    <property type="entry name" value="HTH-TYPE TRANSCRIPTIONAL REGULATOR RUTR"/>
    <property type="match status" value="1"/>
</dbReference>
<keyword evidence="1 2" id="KW-0238">DNA-binding</keyword>
<sequence length="203" mass="22479">MSLSRQEDIAVVVTPPGQRERLSPNQLAKQEQIVEAARAVLARDGLAGCTARAIADASPLTKSAIHYYFSDTDVLVDRAMAAHVTAFLDDLRAVAARHDDPRERLWAVLEAYLGTFTAQPNSAFLWFEYWIAVGRADHPEAIEAMLRSVTELLTELLAGVGVDDPRARARALLSYLLGAVVQQRVRRRPFATLREEIESLCLP</sequence>
<dbReference type="InterPro" id="IPR050109">
    <property type="entry name" value="HTH-type_TetR-like_transc_reg"/>
</dbReference>
<gene>
    <name evidence="4" type="ORF">FB470_002728</name>
</gene>
<dbReference type="SUPFAM" id="SSF46689">
    <property type="entry name" value="Homeodomain-like"/>
    <property type="match status" value="1"/>
</dbReference>
<dbReference type="PROSITE" id="PS50977">
    <property type="entry name" value="HTH_TETR_2"/>
    <property type="match status" value="1"/>
</dbReference>
<comment type="caution">
    <text evidence="4">The sequence shown here is derived from an EMBL/GenBank/DDBJ whole genome shotgun (WGS) entry which is preliminary data.</text>
</comment>
<feature type="domain" description="HTH tetR-type" evidence="3">
    <location>
        <begin position="27"/>
        <end position="87"/>
    </location>
</feature>
<organism evidence="4 5">
    <name type="scientific">Amycolatopsis thermophila</name>
    <dbReference type="NCBI Taxonomy" id="206084"/>
    <lineage>
        <taxon>Bacteria</taxon>
        <taxon>Bacillati</taxon>
        <taxon>Actinomycetota</taxon>
        <taxon>Actinomycetes</taxon>
        <taxon>Pseudonocardiales</taxon>
        <taxon>Pseudonocardiaceae</taxon>
        <taxon>Amycolatopsis</taxon>
    </lineage>
</organism>
<evidence type="ECO:0000259" key="3">
    <source>
        <dbReference type="PROSITE" id="PS50977"/>
    </source>
</evidence>
<protein>
    <submittedName>
        <fullName evidence="4">AcrR family transcriptional regulator</fullName>
    </submittedName>
</protein>
<accession>A0ABU0ETU6</accession>
<dbReference type="PANTHER" id="PTHR30055:SF219">
    <property type="entry name" value="TRANSCRIPTIONAL REGULATORY PROTEIN"/>
    <property type="match status" value="1"/>
</dbReference>
<dbReference type="SUPFAM" id="SSF48498">
    <property type="entry name" value="Tetracyclin repressor-like, C-terminal domain"/>
    <property type="match status" value="1"/>
</dbReference>
<dbReference type="InterPro" id="IPR009057">
    <property type="entry name" value="Homeodomain-like_sf"/>
</dbReference>
<dbReference type="Pfam" id="PF00440">
    <property type="entry name" value="TetR_N"/>
    <property type="match status" value="1"/>
</dbReference>
<dbReference type="Proteomes" id="UP001229651">
    <property type="component" value="Unassembled WGS sequence"/>
</dbReference>
<dbReference type="Gene3D" id="1.10.357.10">
    <property type="entry name" value="Tetracycline Repressor, domain 2"/>
    <property type="match status" value="1"/>
</dbReference>
<name>A0ABU0ETU6_9PSEU</name>
<dbReference type="InterPro" id="IPR036271">
    <property type="entry name" value="Tet_transcr_reg_TetR-rel_C_sf"/>
</dbReference>
<proteinExistence type="predicted"/>
<evidence type="ECO:0000313" key="5">
    <source>
        <dbReference type="Proteomes" id="UP001229651"/>
    </source>
</evidence>